<dbReference type="InterPro" id="IPR015231">
    <property type="entry name" value="DUF1934"/>
</dbReference>
<gene>
    <name evidence="1" type="ORF">QOZ92_002200</name>
</gene>
<keyword evidence="2" id="KW-1185">Reference proteome</keyword>
<protein>
    <submittedName>
        <fullName evidence="1">Uncharacterized beta-barrel protein YwiB (DUF1934 family)</fullName>
    </submittedName>
</protein>
<dbReference type="Proteomes" id="UP001232584">
    <property type="component" value="Unassembled WGS sequence"/>
</dbReference>
<reference evidence="1 2" key="1">
    <citation type="submission" date="2023-07" db="EMBL/GenBank/DDBJ databases">
        <title>Genomic Encyclopedia of Type Strains, Phase IV (KMG-IV): sequencing the most valuable type-strain genomes for metagenomic binning, comparative biology and taxonomic classification.</title>
        <authorList>
            <person name="Goeker M."/>
        </authorList>
    </citation>
    <scope>NUCLEOTIDE SEQUENCE [LARGE SCALE GENOMIC DNA]</scope>
    <source>
        <strain evidence="1 2">DSM 15049</strain>
    </source>
</reference>
<organism evidence="1 2">
    <name type="scientific">Paraclostridium ghonii</name>
    <dbReference type="NCBI Taxonomy" id="29358"/>
    <lineage>
        <taxon>Bacteria</taxon>
        <taxon>Bacillati</taxon>
        <taxon>Bacillota</taxon>
        <taxon>Clostridia</taxon>
        <taxon>Peptostreptococcales</taxon>
        <taxon>Peptostreptococcaceae</taxon>
        <taxon>Paraclostridium</taxon>
    </lineage>
</organism>
<dbReference type="Pfam" id="PF09148">
    <property type="entry name" value="DUF1934"/>
    <property type="match status" value="1"/>
</dbReference>
<name>A0ABU0N1P7_9FIRM</name>
<evidence type="ECO:0000313" key="2">
    <source>
        <dbReference type="Proteomes" id="UP001232584"/>
    </source>
</evidence>
<proteinExistence type="predicted"/>
<evidence type="ECO:0000313" key="1">
    <source>
        <dbReference type="EMBL" id="MDQ0557082.1"/>
    </source>
</evidence>
<dbReference type="InterPro" id="IPR012674">
    <property type="entry name" value="Calycin"/>
</dbReference>
<dbReference type="Gene3D" id="2.40.128.20">
    <property type="match status" value="1"/>
</dbReference>
<dbReference type="SUPFAM" id="SSF50814">
    <property type="entry name" value="Lipocalins"/>
    <property type="match status" value="1"/>
</dbReference>
<comment type="caution">
    <text evidence="1">The sequence shown here is derived from an EMBL/GenBank/DDBJ whole genome shotgun (WGS) entry which is preliminary data.</text>
</comment>
<sequence length="140" mass="16059">MIDVSISMQTKQYDNLGNEDFIEVMAKGSVYEKNKDIYLVYKEELEKGLAHVTTTIKISENEVLIKKFGAVNSNMKFVMGSETITKYRTPQGLFDIKINTTKLDIKKIDKTIKLDIEYNMCITGLFEGVNKVNIYVKELN</sequence>
<dbReference type="EMBL" id="JAUSWG010000009">
    <property type="protein sequence ID" value="MDQ0557082.1"/>
    <property type="molecule type" value="Genomic_DNA"/>
</dbReference>
<dbReference type="RefSeq" id="WP_307507665.1">
    <property type="nucleotide sequence ID" value="NZ_BAAACE010000012.1"/>
</dbReference>
<accession>A0ABU0N1P7</accession>